<dbReference type="GO" id="GO:0016020">
    <property type="term" value="C:membrane"/>
    <property type="evidence" value="ECO:0007669"/>
    <property type="project" value="TreeGrafter"/>
</dbReference>
<evidence type="ECO:0008006" key="8">
    <source>
        <dbReference type="Google" id="ProtNLM"/>
    </source>
</evidence>
<dbReference type="EMBL" id="CAACVG010006667">
    <property type="protein sequence ID" value="VEN40883.1"/>
    <property type="molecule type" value="Genomic_DNA"/>
</dbReference>
<accession>A0A653BZB1</accession>
<dbReference type="InterPro" id="IPR028073">
    <property type="entry name" value="PHTB1_N_dom"/>
</dbReference>
<sequence length="888" mass="100284">TLWHGNTIPYFRTNLFTVKPLPCPRASLKASTSLLKVMSLFKIRELWATHCESEDEVFDQNSMIVTKLDNSEFIVTGSHSGVLRIFKPFNGSNESGFSAADLLVEKRYEQPILQIGSGQLVSGSHQLQLAVLQPRLLTVCNVNVKQGLAEQGTESNIEELYEHKLHQPAVSFVIGPFGGVQNRDFICVQCIDGTLCFFEQESEGFLCSLSDFLLPGPFAYVKEGDLFVTSGAKWMLEAYRFKHLSEAEGKKKKTSLIPSWCYNLGEYVLDMQTLDEDTGNKESWISVLGERNLFCLNSKGKLKFMKRLEYTPVALCAFICNDQIVSLVMSDTDTLFVYHNTTLKWSAKLHFSPICLRRACVRNLQGVLIFLSEEGRLEACYLGTEPSLFVAPPLTLEEEDFAKLEEELKNVQQLMKNSHGNCLKMSNTNADKELGVDIRVAPNLSSCPFQTSMDIVDDLQMCEVFADLSPQIPFEEVQITTVVETPLTVDNPVTFLTNINEKSSSLARIYLNTNHEVPSLRLMIVITTVSSVGIPRACVKTLLMPIKLVAKLDEAQKEAEHKLTLTVSQDVVPLSTLFSDLTSTTEVPNNTIGIRSLTPKSKTVTVVPAKSTQRYRLQADSFASISLVLEQMVYRLQAHYKSKDLEISYVVSYPINELLSHLQEHFEMQKEVSRLQEKLNQFNTQFRLFEKRFVEKLKMKNLSSLSNVDILLTNTYHEILATIEALEDKKEKLVDVQVRLICCFCIFKQLISAADVDEKLKAMLLSLFNGSLEFLQHQIWEETADSVTSYLLKTVLSKSEKDYLKVSQAAFQDLKDINALKRQFTQVFERLARGKLQSGSGDTSMEITEEKQLDEIEEMPQLGSQISEKHTRLLSARTRSVNHTLTAL</sequence>
<protein>
    <recommendedName>
        <fullName evidence="8">PTHB1 N-terminal domain-containing protein</fullName>
    </recommendedName>
</protein>
<evidence type="ECO:0000313" key="7">
    <source>
        <dbReference type="Proteomes" id="UP000410492"/>
    </source>
</evidence>
<evidence type="ECO:0000313" key="6">
    <source>
        <dbReference type="EMBL" id="VEN40883.1"/>
    </source>
</evidence>
<dbReference type="Pfam" id="PF14727">
    <property type="entry name" value="PHTB1_N"/>
    <property type="match status" value="1"/>
</dbReference>
<dbReference type="InterPro" id="IPR055362">
    <property type="entry name" value="PTHB1_pf_dom"/>
</dbReference>
<gene>
    <name evidence="6" type="ORF">CALMAC_LOCUS4893</name>
</gene>
<dbReference type="PANTHER" id="PTHR20991">
    <property type="entry name" value="PARATHYROID HORMONE-RESPONSIVE B1 GENE"/>
    <property type="match status" value="1"/>
</dbReference>
<name>A0A653BZB1_CALMS</name>
<evidence type="ECO:0000259" key="5">
    <source>
        <dbReference type="Pfam" id="PF23339"/>
    </source>
</evidence>
<dbReference type="SUPFAM" id="SSF50978">
    <property type="entry name" value="WD40 repeat-like"/>
    <property type="match status" value="1"/>
</dbReference>
<dbReference type="GO" id="GO:0060271">
    <property type="term" value="P:cilium assembly"/>
    <property type="evidence" value="ECO:0007669"/>
    <property type="project" value="TreeGrafter"/>
</dbReference>
<reference evidence="6 7" key="1">
    <citation type="submission" date="2019-01" db="EMBL/GenBank/DDBJ databases">
        <authorList>
            <person name="Sayadi A."/>
        </authorList>
    </citation>
    <scope>NUCLEOTIDE SEQUENCE [LARGE SCALE GENOMIC DNA]</scope>
</reference>
<dbReference type="OrthoDB" id="10262646at2759"/>
<feature type="domain" description="PTHB1 C-terminal helix bundle" evidence="5">
    <location>
        <begin position="757"/>
        <end position="831"/>
    </location>
</feature>
<feature type="coiled-coil region" evidence="1">
    <location>
        <begin position="394"/>
        <end position="421"/>
    </location>
</feature>
<dbReference type="Proteomes" id="UP000410492">
    <property type="component" value="Unassembled WGS sequence"/>
</dbReference>
<dbReference type="InterPro" id="IPR055364">
    <property type="entry name" value="PTHB1_CtH_dom"/>
</dbReference>
<dbReference type="InterPro" id="IPR036322">
    <property type="entry name" value="WD40_repeat_dom_sf"/>
</dbReference>
<keyword evidence="7" id="KW-1185">Reference proteome</keyword>
<dbReference type="Pfam" id="PF23338">
    <property type="entry name" value="PTHB1_hp"/>
    <property type="match status" value="1"/>
</dbReference>
<keyword evidence="1" id="KW-0175">Coiled coil</keyword>
<dbReference type="InterPro" id="IPR055363">
    <property type="entry name" value="PTHB1_hp_dom"/>
</dbReference>
<evidence type="ECO:0000259" key="2">
    <source>
        <dbReference type="Pfam" id="PF14727"/>
    </source>
</evidence>
<dbReference type="PANTHER" id="PTHR20991:SF0">
    <property type="entry name" value="PROTEIN PTHB1"/>
    <property type="match status" value="1"/>
</dbReference>
<feature type="non-terminal residue" evidence="6">
    <location>
        <position position="1"/>
    </location>
</feature>
<feature type="domain" description="PTHB1 platform" evidence="3">
    <location>
        <begin position="545"/>
        <end position="646"/>
    </location>
</feature>
<evidence type="ECO:0000256" key="1">
    <source>
        <dbReference type="SAM" id="Coils"/>
    </source>
</evidence>
<dbReference type="Pfam" id="PF23337">
    <property type="entry name" value="PTHB1_pf"/>
    <property type="match status" value="1"/>
</dbReference>
<feature type="domain" description="PTHB1 N-terminal" evidence="2">
    <location>
        <begin position="38"/>
        <end position="386"/>
    </location>
</feature>
<proteinExistence type="predicted"/>
<dbReference type="Pfam" id="PF23339">
    <property type="entry name" value="PTHB1_CtH"/>
    <property type="match status" value="1"/>
</dbReference>
<evidence type="ECO:0000259" key="3">
    <source>
        <dbReference type="Pfam" id="PF23337"/>
    </source>
</evidence>
<dbReference type="GO" id="GO:0034464">
    <property type="term" value="C:BBSome"/>
    <property type="evidence" value="ECO:0007669"/>
    <property type="project" value="InterPro"/>
</dbReference>
<evidence type="ECO:0000259" key="4">
    <source>
        <dbReference type="Pfam" id="PF23338"/>
    </source>
</evidence>
<dbReference type="InterPro" id="IPR026511">
    <property type="entry name" value="PTHB1"/>
</dbReference>
<feature type="domain" description="PTHB1 hairpin" evidence="4">
    <location>
        <begin position="654"/>
        <end position="752"/>
    </location>
</feature>
<organism evidence="6 7">
    <name type="scientific">Callosobruchus maculatus</name>
    <name type="common">Southern cowpea weevil</name>
    <name type="synonym">Pulse bruchid</name>
    <dbReference type="NCBI Taxonomy" id="64391"/>
    <lineage>
        <taxon>Eukaryota</taxon>
        <taxon>Metazoa</taxon>
        <taxon>Ecdysozoa</taxon>
        <taxon>Arthropoda</taxon>
        <taxon>Hexapoda</taxon>
        <taxon>Insecta</taxon>
        <taxon>Pterygota</taxon>
        <taxon>Neoptera</taxon>
        <taxon>Endopterygota</taxon>
        <taxon>Coleoptera</taxon>
        <taxon>Polyphaga</taxon>
        <taxon>Cucujiformia</taxon>
        <taxon>Chrysomeloidea</taxon>
        <taxon>Chrysomelidae</taxon>
        <taxon>Bruchinae</taxon>
        <taxon>Bruchini</taxon>
        <taxon>Callosobruchus</taxon>
    </lineage>
</organism>
<feature type="coiled-coil region" evidence="1">
    <location>
        <begin position="665"/>
        <end position="692"/>
    </location>
</feature>
<dbReference type="AlphaFoldDB" id="A0A653BZB1"/>